<protein>
    <submittedName>
        <fullName evidence="2">Uncharacterized protein</fullName>
    </submittedName>
</protein>
<accession>A0A6J4L3P9</accession>
<feature type="chain" id="PRO_5027042736" evidence="1">
    <location>
        <begin position="25"/>
        <end position="183"/>
    </location>
</feature>
<name>A0A6J4L3P9_9ACTN</name>
<reference evidence="2" key="1">
    <citation type="submission" date="2020-02" db="EMBL/GenBank/DDBJ databases">
        <authorList>
            <person name="Meier V. D."/>
        </authorList>
    </citation>
    <scope>NUCLEOTIDE SEQUENCE</scope>
    <source>
        <strain evidence="2">AVDCRST_MAG46</strain>
    </source>
</reference>
<evidence type="ECO:0000313" key="2">
    <source>
        <dbReference type="EMBL" id="CAA9318467.1"/>
    </source>
</evidence>
<gene>
    <name evidence="2" type="ORF">AVDCRST_MAG46-671</name>
</gene>
<feature type="signal peptide" evidence="1">
    <location>
        <begin position="1"/>
        <end position="24"/>
    </location>
</feature>
<sequence length="183" mass="20524">MRKLLLTALVTCAISAGLTASASADTVEFDDPTGDAIVYRGDGTVEKNRRSAIDIRDTQLRAGRYRTEMRVEMTDVTRKVRNDFRFRVTFVGDNGNEFYVTGHMTRRGSSGTIGGDTFPYNCAFPKLHLSIDEDTFTFSVLNDCMRNPDAVKARVKTRHDFNRTDHVLDRARTGMVAYSPVPD</sequence>
<dbReference type="AlphaFoldDB" id="A0A6J4L3P9"/>
<evidence type="ECO:0000256" key="1">
    <source>
        <dbReference type="SAM" id="SignalP"/>
    </source>
</evidence>
<keyword evidence="1" id="KW-0732">Signal</keyword>
<dbReference type="EMBL" id="CADCUD010000052">
    <property type="protein sequence ID" value="CAA9318467.1"/>
    <property type="molecule type" value="Genomic_DNA"/>
</dbReference>
<organism evidence="2">
    <name type="scientific">uncultured Nocardioidaceae bacterium</name>
    <dbReference type="NCBI Taxonomy" id="253824"/>
    <lineage>
        <taxon>Bacteria</taxon>
        <taxon>Bacillati</taxon>
        <taxon>Actinomycetota</taxon>
        <taxon>Actinomycetes</taxon>
        <taxon>Propionibacteriales</taxon>
        <taxon>Nocardioidaceae</taxon>
        <taxon>environmental samples</taxon>
    </lineage>
</organism>
<proteinExistence type="predicted"/>